<dbReference type="InterPro" id="IPR021986">
    <property type="entry name" value="Spherulin4"/>
</dbReference>
<accession>A0A420Y4B3</accession>
<keyword evidence="2" id="KW-1185">Reference proteome</keyword>
<dbReference type="OrthoDB" id="5342184at2759"/>
<evidence type="ECO:0000313" key="2">
    <source>
        <dbReference type="Proteomes" id="UP000275385"/>
    </source>
</evidence>
<sequence length="279" mass="30707">MKSIFQLSALVSTVSATGILLPLYIYPSLNFRDNASFWQPGFAAIEANPGVSWQVVIDPNDGPGNSGLPGDNDDNYKYGVNRLNGYRTSGQRNLTITGYVHVNYSVIPEEAVRNNITIWNSWSTDTAEDVSVQGIFFDESPISADNFTYMNDLISFARSTFVNPITVICNFGNIPAEEYYSICDIAIAFESGLNLPSGNPYRNQTTIDDRIPNVSLRPRSAILVHDYNGTTVDGQPADETTLASYIHTLKANNVGWTYFVTGPYKNFTTPPADIGTLAR</sequence>
<dbReference type="Proteomes" id="UP000275385">
    <property type="component" value="Unassembled WGS sequence"/>
</dbReference>
<comment type="caution">
    <text evidence="1">The sequence shown here is derived from an EMBL/GenBank/DDBJ whole genome shotgun (WGS) entry which is preliminary data.</text>
</comment>
<dbReference type="PANTHER" id="PTHR35040">
    <property type="match status" value="1"/>
</dbReference>
<protein>
    <submittedName>
        <fullName evidence="1">Uncharacterized protein</fullName>
    </submittedName>
</protein>
<proteinExistence type="predicted"/>
<gene>
    <name evidence="1" type="ORF">DL546_004580</name>
</gene>
<dbReference type="PANTHER" id="PTHR35040:SF9">
    <property type="entry name" value="4-LIKE CELL SURFACE PROTEIN, PUTATIVE (AFU_ORTHOLOGUE AFUA_4G14080)-RELATED"/>
    <property type="match status" value="1"/>
</dbReference>
<reference evidence="1 2" key="1">
    <citation type="submission" date="2018-08" db="EMBL/GenBank/DDBJ databases">
        <title>Draft genome of the lignicolous fungus Coniochaeta pulveracea.</title>
        <authorList>
            <person name="Borstlap C.J."/>
            <person name="De Witt R.N."/>
            <person name="Botha A."/>
            <person name="Volschenk H."/>
        </authorList>
    </citation>
    <scope>NUCLEOTIDE SEQUENCE [LARGE SCALE GENOMIC DNA]</scope>
    <source>
        <strain evidence="1 2">CAB683</strain>
    </source>
</reference>
<organism evidence="1 2">
    <name type="scientific">Coniochaeta pulveracea</name>
    <dbReference type="NCBI Taxonomy" id="177199"/>
    <lineage>
        <taxon>Eukaryota</taxon>
        <taxon>Fungi</taxon>
        <taxon>Dikarya</taxon>
        <taxon>Ascomycota</taxon>
        <taxon>Pezizomycotina</taxon>
        <taxon>Sordariomycetes</taxon>
        <taxon>Sordariomycetidae</taxon>
        <taxon>Coniochaetales</taxon>
        <taxon>Coniochaetaceae</taxon>
        <taxon>Coniochaeta</taxon>
    </lineage>
</organism>
<evidence type="ECO:0000313" key="1">
    <source>
        <dbReference type="EMBL" id="RKU42600.1"/>
    </source>
</evidence>
<dbReference type="Pfam" id="PF12138">
    <property type="entry name" value="Spherulin4"/>
    <property type="match status" value="1"/>
</dbReference>
<dbReference type="AlphaFoldDB" id="A0A420Y4B3"/>
<dbReference type="EMBL" id="QVQW01000054">
    <property type="protein sequence ID" value="RKU42600.1"/>
    <property type="molecule type" value="Genomic_DNA"/>
</dbReference>
<name>A0A420Y4B3_9PEZI</name>